<dbReference type="AlphaFoldDB" id="A0A1I7XDS4"/>
<sequence length="85" mass="10013">MAFMKENDIYSLTQKIIQLTQRVKTSTTRGYTMYCEVFCPRDDARLLRPFFGHIISGELLGIDKKQLKLLSSSRGTYIRHHKDDW</sequence>
<name>A0A1I7XDS4_HETBA</name>
<evidence type="ECO:0000313" key="1">
    <source>
        <dbReference type="Proteomes" id="UP000095283"/>
    </source>
</evidence>
<dbReference type="WBParaSite" id="Hba_15857">
    <property type="protein sequence ID" value="Hba_15857"/>
    <property type="gene ID" value="Hba_15857"/>
</dbReference>
<protein>
    <submittedName>
        <fullName evidence="2">Phytanoyl-CoA dioxygenase</fullName>
    </submittedName>
</protein>
<keyword evidence="1" id="KW-1185">Reference proteome</keyword>
<reference evidence="2" key="1">
    <citation type="submission" date="2016-11" db="UniProtKB">
        <authorList>
            <consortium name="WormBaseParasite"/>
        </authorList>
    </citation>
    <scope>IDENTIFICATION</scope>
</reference>
<dbReference type="Proteomes" id="UP000095283">
    <property type="component" value="Unplaced"/>
</dbReference>
<evidence type="ECO:0000313" key="2">
    <source>
        <dbReference type="WBParaSite" id="Hba_15857"/>
    </source>
</evidence>
<organism evidence="1 2">
    <name type="scientific">Heterorhabditis bacteriophora</name>
    <name type="common">Entomopathogenic nematode worm</name>
    <dbReference type="NCBI Taxonomy" id="37862"/>
    <lineage>
        <taxon>Eukaryota</taxon>
        <taxon>Metazoa</taxon>
        <taxon>Ecdysozoa</taxon>
        <taxon>Nematoda</taxon>
        <taxon>Chromadorea</taxon>
        <taxon>Rhabditida</taxon>
        <taxon>Rhabditina</taxon>
        <taxon>Rhabditomorpha</taxon>
        <taxon>Strongyloidea</taxon>
        <taxon>Heterorhabditidae</taxon>
        <taxon>Heterorhabditis</taxon>
    </lineage>
</organism>
<accession>A0A1I7XDS4</accession>
<proteinExistence type="predicted"/>